<evidence type="ECO:0000256" key="6">
    <source>
        <dbReference type="ARBA" id="ARBA00023004"/>
    </source>
</evidence>
<reference evidence="9" key="1">
    <citation type="journal article" date="2023" name="Int. J. Syst. Evol. Microbiol.">
        <title>&lt;i&gt;Holtiella tumoricola&lt;/i&gt; gen. nov. sp. nov., isolated from a human clinical sample.</title>
        <authorList>
            <person name="Allen-Vercoe E."/>
            <person name="Daigneault M.C."/>
            <person name="Vancuren S.J."/>
            <person name="Cochrane K."/>
            <person name="O'Neal L.L."/>
            <person name="Sankaranarayanan K."/>
            <person name="Lawson P.A."/>
        </authorList>
    </citation>
    <scope>NUCLEOTIDE SEQUENCE</scope>
    <source>
        <strain evidence="9">CC70A</strain>
    </source>
</reference>
<dbReference type="InterPro" id="IPR017900">
    <property type="entry name" value="4Fe4S_Fe_S_CS"/>
</dbReference>
<comment type="similarity">
    <text evidence="1">Belongs to the nitrite and sulfite reductase 4Fe-4S domain family.</text>
</comment>
<dbReference type="GO" id="GO:0050311">
    <property type="term" value="F:sulfite reductase (ferredoxin) activity"/>
    <property type="evidence" value="ECO:0007669"/>
    <property type="project" value="TreeGrafter"/>
</dbReference>
<keyword evidence="2" id="KW-0004">4Fe-4S</keyword>
<comment type="caution">
    <text evidence="9">The sequence shown here is derived from an EMBL/GenBank/DDBJ whole genome shotgun (WGS) entry which is preliminary data.</text>
</comment>
<dbReference type="Gene3D" id="3.30.70.20">
    <property type="match status" value="1"/>
</dbReference>
<dbReference type="SUPFAM" id="SSF56014">
    <property type="entry name" value="Nitrite and sulphite reductase 4Fe-4S domain-like"/>
    <property type="match status" value="1"/>
</dbReference>
<dbReference type="PRINTS" id="PR00397">
    <property type="entry name" value="SIROHAEM"/>
</dbReference>
<dbReference type="AlphaFoldDB" id="A0AA42DMF5"/>
<proteinExistence type="inferred from homology"/>
<dbReference type="GO" id="GO:0000103">
    <property type="term" value="P:sulfate assimilation"/>
    <property type="evidence" value="ECO:0007669"/>
    <property type="project" value="TreeGrafter"/>
</dbReference>
<dbReference type="GO" id="GO:0051539">
    <property type="term" value="F:4 iron, 4 sulfur cluster binding"/>
    <property type="evidence" value="ECO:0007669"/>
    <property type="project" value="UniProtKB-KW"/>
</dbReference>
<dbReference type="GO" id="GO:0016002">
    <property type="term" value="F:sulfite reductase activity"/>
    <property type="evidence" value="ECO:0007669"/>
    <property type="project" value="TreeGrafter"/>
</dbReference>
<feature type="domain" description="4Fe-4S ferredoxin-type" evidence="8">
    <location>
        <begin position="202"/>
        <end position="231"/>
    </location>
</feature>
<evidence type="ECO:0000256" key="3">
    <source>
        <dbReference type="ARBA" id="ARBA00022617"/>
    </source>
</evidence>
<keyword evidence="10" id="KW-1185">Reference proteome</keyword>
<protein>
    <submittedName>
        <fullName evidence="9">Sulfite reductase subunit C</fullName>
    </submittedName>
</protein>
<dbReference type="InterPro" id="IPR045854">
    <property type="entry name" value="NO2/SO3_Rdtase_4Fe4S_sf"/>
</dbReference>
<dbReference type="SUPFAM" id="SSF55124">
    <property type="entry name" value="Nitrite/Sulfite reductase N-terminal domain-like"/>
    <property type="match status" value="1"/>
</dbReference>
<name>A0AA42DMF5_9FIRM</name>
<dbReference type="Pfam" id="PF00037">
    <property type="entry name" value="Fer4"/>
    <property type="match status" value="2"/>
</dbReference>
<dbReference type="InterPro" id="IPR036136">
    <property type="entry name" value="Nit/Sulf_reduc_fer-like_dom_sf"/>
</dbReference>
<dbReference type="InterPro" id="IPR006066">
    <property type="entry name" value="NO2/SO3_Rdtase_FeS/sirohaem_BS"/>
</dbReference>
<dbReference type="GO" id="GO:0046872">
    <property type="term" value="F:metal ion binding"/>
    <property type="evidence" value="ECO:0007669"/>
    <property type="project" value="UniProtKB-KW"/>
</dbReference>
<organism evidence="9 10">
    <name type="scientific">Holtiella tumoricola</name>
    <dbReference type="NCBI Taxonomy" id="3018743"/>
    <lineage>
        <taxon>Bacteria</taxon>
        <taxon>Bacillati</taxon>
        <taxon>Bacillota</taxon>
        <taxon>Clostridia</taxon>
        <taxon>Lachnospirales</taxon>
        <taxon>Cellulosilyticaceae</taxon>
        <taxon>Holtiella</taxon>
    </lineage>
</organism>
<dbReference type="InterPro" id="IPR014261">
    <property type="entry name" value="Sulphite_reductase_C"/>
</dbReference>
<dbReference type="PROSITE" id="PS51379">
    <property type="entry name" value="4FE4S_FER_2"/>
    <property type="match status" value="2"/>
</dbReference>
<evidence type="ECO:0000256" key="4">
    <source>
        <dbReference type="ARBA" id="ARBA00022723"/>
    </source>
</evidence>
<accession>A0AA42DMF5</accession>
<dbReference type="PANTHER" id="PTHR11493:SF54">
    <property type="entry name" value="ANAEROBIC SULFITE REDUCTASE SUBUNIT C"/>
    <property type="match status" value="1"/>
</dbReference>
<dbReference type="RefSeq" id="WP_271011973.1">
    <property type="nucleotide sequence ID" value="NZ_JAQIFT010000040.1"/>
</dbReference>
<dbReference type="InterPro" id="IPR005117">
    <property type="entry name" value="NiRdtase/SiRdtase_haem-b_fer"/>
</dbReference>
<keyword evidence="6" id="KW-0408">Iron</keyword>
<dbReference type="InterPro" id="IPR017896">
    <property type="entry name" value="4Fe4S_Fe-S-bd"/>
</dbReference>
<dbReference type="GO" id="GO:0020037">
    <property type="term" value="F:heme binding"/>
    <property type="evidence" value="ECO:0007669"/>
    <property type="project" value="InterPro"/>
</dbReference>
<dbReference type="EMBL" id="JAQIFT010000040">
    <property type="protein sequence ID" value="MDA3731609.1"/>
    <property type="molecule type" value="Genomic_DNA"/>
</dbReference>
<dbReference type="InterPro" id="IPR006067">
    <property type="entry name" value="NO2/SO3_Rdtase_4Fe4S_dom"/>
</dbReference>
<evidence type="ECO:0000256" key="2">
    <source>
        <dbReference type="ARBA" id="ARBA00022485"/>
    </source>
</evidence>
<keyword evidence="3" id="KW-0349">Heme</keyword>
<dbReference type="InterPro" id="IPR045169">
    <property type="entry name" value="NO2/SO3_Rdtase_4Fe4S_prot"/>
</dbReference>
<gene>
    <name evidence="9" type="primary">asrC</name>
    <name evidence="9" type="ORF">PBV87_08990</name>
</gene>
<dbReference type="Proteomes" id="UP001169242">
    <property type="component" value="Unassembled WGS sequence"/>
</dbReference>
<keyword evidence="7" id="KW-0411">Iron-sulfur</keyword>
<dbReference type="PROSITE" id="PS00198">
    <property type="entry name" value="4FE4S_FER_1"/>
    <property type="match status" value="2"/>
</dbReference>
<evidence type="ECO:0000256" key="1">
    <source>
        <dbReference type="ARBA" id="ARBA00010429"/>
    </source>
</evidence>
<keyword evidence="4" id="KW-0479">Metal-binding</keyword>
<evidence type="ECO:0000259" key="8">
    <source>
        <dbReference type="PROSITE" id="PS51379"/>
    </source>
</evidence>
<evidence type="ECO:0000256" key="5">
    <source>
        <dbReference type="ARBA" id="ARBA00023002"/>
    </source>
</evidence>
<dbReference type="Gene3D" id="3.90.480.10">
    <property type="entry name" value="Sulfite Reductase Hemoprotein,Domain 2"/>
    <property type="match status" value="1"/>
</dbReference>
<dbReference type="GO" id="GO:0009337">
    <property type="term" value="C:sulfite reductase complex (NADPH)"/>
    <property type="evidence" value="ECO:0007669"/>
    <property type="project" value="TreeGrafter"/>
</dbReference>
<dbReference type="SUPFAM" id="SSF54862">
    <property type="entry name" value="4Fe-4S ferredoxins"/>
    <property type="match status" value="1"/>
</dbReference>
<dbReference type="PANTHER" id="PTHR11493">
    <property type="entry name" value="SULFITE REDUCTASE [NADPH] SUBUNIT BETA-RELATED"/>
    <property type="match status" value="1"/>
</dbReference>
<dbReference type="NCBIfam" id="TIGR02912">
    <property type="entry name" value="sulfite_red_C"/>
    <property type="match status" value="1"/>
</dbReference>
<dbReference type="Gene3D" id="3.30.413.10">
    <property type="entry name" value="Sulfite Reductase Hemoprotein, domain 1"/>
    <property type="match status" value="1"/>
</dbReference>
<evidence type="ECO:0000313" key="9">
    <source>
        <dbReference type="EMBL" id="MDA3731609.1"/>
    </source>
</evidence>
<dbReference type="PROSITE" id="PS00365">
    <property type="entry name" value="NIR_SIR"/>
    <property type="match status" value="1"/>
</dbReference>
<sequence>MIGNLDIAKLRSNEYRESKVRGEFMVSIRIPGSLFPSSLLPIVQEIADKYGSGQIHMQTRQKLSIPNISYKDVEAVNKLLEPIIKTMEVDVCGIDLDTTQEGYASIGARNIINCIGSIHCPFGNIDTVALAKKVEKIIYPNHYHLKVVIVGCPNDCAKANMADFGIMGMSKIDWDYNRCVGCGACVRECGQHVTAALGAQNGKAIKQPGKCIGCGACVKVCPTQAWSRNPQKYYWVKIGGRTGKQTPRAGQTMFKWIKEEPLLEVIGNIFKFEDYMLDGQPIYRHFGHLIDDGSYNVFRDFILGTSELAQSRGVVPVKLNEEVLVADKLYWVEDKQNPDVYMHTH</sequence>
<dbReference type="Pfam" id="PF01077">
    <property type="entry name" value="NIR_SIR"/>
    <property type="match status" value="1"/>
</dbReference>
<evidence type="ECO:0000256" key="7">
    <source>
        <dbReference type="ARBA" id="ARBA00023014"/>
    </source>
</evidence>
<feature type="domain" description="4Fe-4S ferredoxin-type" evidence="8">
    <location>
        <begin position="170"/>
        <end position="199"/>
    </location>
</feature>
<evidence type="ECO:0000313" key="10">
    <source>
        <dbReference type="Proteomes" id="UP001169242"/>
    </source>
</evidence>
<dbReference type="Pfam" id="PF03460">
    <property type="entry name" value="NIR_SIR_ferr"/>
    <property type="match status" value="1"/>
</dbReference>
<keyword evidence="5" id="KW-0560">Oxidoreductase</keyword>